<gene>
    <name evidence="11" type="ORF">A3L09_08850</name>
</gene>
<evidence type="ECO:0000313" key="12">
    <source>
        <dbReference type="Proteomes" id="UP000250179"/>
    </source>
</evidence>
<comment type="similarity">
    <text evidence="6">Belongs to the methyl-accepting chemotaxis (MCP) protein family.</text>
</comment>
<dbReference type="CDD" id="cd11386">
    <property type="entry name" value="MCP_signal"/>
    <property type="match status" value="1"/>
</dbReference>
<reference evidence="11 12" key="1">
    <citation type="submission" date="2016-03" db="EMBL/GenBank/DDBJ databases">
        <title>Complete genome sequence of Thermococcus profundus strain DT5432.</title>
        <authorList>
            <person name="Oger P.M."/>
        </authorList>
    </citation>
    <scope>NUCLEOTIDE SEQUENCE [LARGE SCALE GENOMIC DNA]</scope>
    <source>
        <strain evidence="11 12">DT 5432</strain>
    </source>
</reference>
<sequence length="588" mass="65191">MDIRKTVRVGIVIMLILNLVAVSGVFIYASKAKADGAVIDIAGRQRMLTQKMSKEALAIAVGNDSYRKDLLATAELFDKSLRALLYGGTAPIHSKEQPVPPAPPEVRTQLEKVEALWQPFYKNVQIVATKDPSDPQFKAALDYILAHNVELLTEMNKAVGLYSNTYGRKLTYLKIYLLIMLALSISVGVYLLKFLERVIDDFMSLHEKSVKHGKTLEKEPKHLVDYITALSRGDLTAEPKGGSGEFEKVHRALNEFRERLIKTVSTLNEITSELKSNSERLLKMSKDGVSLVEQGTEAVRQIAIEAQRQQENINEITEGMRYVGEISDQSVRSMEEFEESMKEVVSMANEGRERSRVSAEKIKRIQSIIGDVKDAVDSIRNMGKNIENITNVITGIAEQTNLLALNAAIEAARAGEAGKGFAVVAEEIQELAEESKKAAEDIRAIITQMSDRIENTVELTEHSVSTVEESSSSLEETVQYLENIAEMIEEVAPKMEEVKDGIIRTKEEVEKALRAMENLAASAEETTASTEEVTSTMEEQERIVRSLEGMAATINSAVGRVVPIVESFKLPKRGLAKRVVEGVRSHLP</sequence>
<keyword evidence="2 8" id="KW-0812">Transmembrane</keyword>
<evidence type="ECO:0000256" key="1">
    <source>
        <dbReference type="ARBA" id="ARBA00004141"/>
    </source>
</evidence>
<dbReference type="PROSITE" id="PS50111">
    <property type="entry name" value="CHEMOTAXIS_TRANSDUC_2"/>
    <property type="match status" value="1"/>
</dbReference>
<evidence type="ECO:0000256" key="5">
    <source>
        <dbReference type="ARBA" id="ARBA00023224"/>
    </source>
</evidence>
<dbReference type="GO" id="GO:0006935">
    <property type="term" value="P:chemotaxis"/>
    <property type="evidence" value="ECO:0007669"/>
    <property type="project" value="InterPro"/>
</dbReference>
<dbReference type="RefSeq" id="WP_088858612.1">
    <property type="nucleotide sequence ID" value="NZ_CP014862.1"/>
</dbReference>
<evidence type="ECO:0000256" key="7">
    <source>
        <dbReference type="PROSITE-ProRule" id="PRU00284"/>
    </source>
</evidence>
<name>A0A2Z2MBZ3_THEPR</name>
<evidence type="ECO:0000259" key="10">
    <source>
        <dbReference type="PROSITE" id="PS50885"/>
    </source>
</evidence>
<dbReference type="SMART" id="SM00283">
    <property type="entry name" value="MA"/>
    <property type="match status" value="1"/>
</dbReference>
<comment type="subcellular location">
    <subcellularLocation>
        <location evidence="1">Membrane</location>
        <topology evidence="1">Multi-pass membrane protein</topology>
    </subcellularLocation>
</comment>
<dbReference type="GO" id="GO:0007165">
    <property type="term" value="P:signal transduction"/>
    <property type="evidence" value="ECO:0007669"/>
    <property type="project" value="UniProtKB-KW"/>
</dbReference>
<dbReference type="Pfam" id="PF13675">
    <property type="entry name" value="PilJ"/>
    <property type="match status" value="1"/>
</dbReference>
<dbReference type="GO" id="GO:0016020">
    <property type="term" value="C:membrane"/>
    <property type="evidence" value="ECO:0007669"/>
    <property type="project" value="UniProtKB-SubCell"/>
</dbReference>
<dbReference type="PROSITE" id="PS50885">
    <property type="entry name" value="HAMP"/>
    <property type="match status" value="1"/>
</dbReference>
<keyword evidence="12" id="KW-1185">Reference proteome</keyword>
<dbReference type="PANTHER" id="PTHR32089:SF112">
    <property type="entry name" value="LYSOZYME-LIKE PROTEIN-RELATED"/>
    <property type="match status" value="1"/>
</dbReference>
<dbReference type="GO" id="GO:0004888">
    <property type="term" value="F:transmembrane signaling receptor activity"/>
    <property type="evidence" value="ECO:0007669"/>
    <property type="project" value="InterPro"/>
</dbReference>
<accession>A0A2Z2MBZ3</accession>
<feature type="transmembrane region" description="Helical" evidence="8">
    <location>
        <begin position="6"/>
        <end position="29"/>
    </location>
</feature>
<evidence type="ECO:0000256" key="8">
    <source>
        <dbReference type="SAM" id="Phobius"/>
    </source>
</evidence>
<dbReference type="InterPro" id="IPR004089">
    <property type="entry name" value="MCPsignal_dom"/>
</dbReference>
<dbReference type="PRINTS" id="PR00260">
    <property type="entry name" value="CHEMTRNSDUCR"/>
</dbReference>
<evidence type="ECO:0000313" key="11">
    <source>
        <dbReference type="EMBL" id="ASJ03356.1"/>
    </source>
</evidence>
<dbReference type="InterPro" id="IPR003660">
    <property type="entry name" value="HAMP_dom"/>
</dbReference>
<evidence type="ECO:0000256" key="6">
    <source>
        <dbReference type="ARBA" id="ARBA00029447"/>
    </source>
</evidence>
<feature type="transmembrane region" description="Helical" evidence="8">
    <location>
        <begin position="175"/>
        <end position="195"/>
    </location>
</feature>
<evidence type="ECO:0000256" key="2">
    <source>
        <dbReference type="ARBA" id="ARBA00022692"/>
    </source>
</evidence>
<protein>
    <recommendedName>
        <fullName evidence="13">Chemotaxis protein</fullName>
    </recommendedName>
</protein>
<dbReference type="InterPro" id="IPR004090">
    <property type="entry name" value="Chemotax_Me-accpt_rcpt"/>
</dbReference>
<organism evidence="11 12">
    <name type="scientific">Thermococcus profundus</name>
    <dbReference type="NCBI Taxonomy" id="49899"/>
    <lineage>
        <taxon>Archaea</taxon>
        <taxon>Methanobacteriati</taxon>
        <taxon>Methanobacteriota</taxon>
        <taxon>Thermococci</taxon>
        <taxon>Thermococcales</taxon>
        <taxon>Thermococcaceae</taxon>
        <taxon>Thermococcus</taxon>
    </lineage>
</organism>
<dbReference type="InterPro" id="IPR029095">
    <property type="entry name" value="NarX-like_N"/>
</dbReference>
<dbReference type="EMBL" id="CP014862">
    <property type="protein sequence ID" value="ASJ03356.1"/>
    <property type="molecule type" value="Genomic_DNA"/>
</dbReference>
<dbReference type="PANTHER" id="PTHR32089">
    <property type="entry name" value="METHYL-ACCEPTING CHEMOTAXIS PROTEIN MCPB"/>
    <property type="match status" value="1"/>
</dbReference>
<keyword evidence="5 7" id="KW-0807">Transducer</keyword>
<evidence type="ECO:0000256" key="3">
    <source>
        <dbReference type="ARBA" id="ARBA00022989"/>
    </source>
</evidence>
<dbReference type="AlphaFoldDB" id="A0A2Z2MBZ3"/>
<feature type="domain" description="Methyl-accepting transducer" evidence="9">
    <location>
        <begin position="284"/>
        <end position="534"/>
    </location>
</feature>
<dbReference type="Gene3D" id="1.10.287.950">
    <property type="entry name" value="Methyl-accepting chemotaxis protein"/>
    <property type="match status" value="1"/>
</dbReference>
<evidence type="ECO:0008006" key="13">
    <source>
        <dbReference type="Google" id="ProtNLM"/>
    </source>
</evidence>
<dbReference type="SUPFAM" id="SSF58104">
    <property type="entry name" value="Methyl-accepting chemotaxis protein (MCP) signaling domain"/>
    <property type="match status" value="1"/>
</dbReference>
<dbReference type="OrthoDB" id="8523at2157"/>
<dbReference type="GeneID" id="33320521"/>
<dbReference type="KEGG" id="tprf:A3L09_08850"/>
<evidence type="ECO:0000259" key="9">
    <source>
        <dbReference type="PROSITE" id="PS50111"/>
    </source>
</evidence>
<feature type="domain" description="HAMP" evidence="10">
    <location>
        <begin position="221"/>
        <end position="265"/>
    </location>
</feature>
<proteinExistence type="inferred from homology"/>
<keyword evidence="3 8" id="KW-1133">Transmembrane helix</keyword>
<dbReference type="Proteomes" id="UP000250179">
    <property type="component" value="Chromosome"/>
</dbReference>
<keyword evidence="4 8" id="KW-0472">Membrane</keyword>
<evidence type="ECO:0000256" key="4">
    <source>
        <dbReference type="ARBA" id="ARBA00023136"/>
    </source>
</evidence>
<dbReference type="Pfam" id="PF00015">
    <property type="entry name" value="MCPsignal"/>
    <property type="match status" value="1"/>
</dbReference>